<feature type="transmembrane region" description="Helical" evidence="4">
    <location>
        <begin position="28"/>
        <end position="50"/>
    </location>
</feature>
<evidence type="ECO:0000313" key="6">
    <source>
        <dbReference type="Proteomes" id="UP000198832"/>
    </source>
</evidence>
<dbReference type="GO" id="GO:0016020">
    <property type="term" value="C:membrane"/>
    <property type="evidence" value="ECO:0007669"/>
    <property type="project" value="UniProtKB-SubCell"/>
</dbReference>
<keyword evidence="4" id="KW-0812">Transmembrane</keyword>
<reference evidence="5 6" key="1">
    <citation type="submission" date="2016-10" db="EMBL/GenBank/DDBJ databases">
        <authorList>
            <person name="de Groot N.N."/>
        </authorList>
    </citation>
    <scope>NUCLEOTIDE SEQUENCE [LARGE SCALE GENOMIC DNA]</scope>
    <source>
        <strain evidence="5 6">CGMCC 1.7056</strain>
    </source>
</reference>
<dbReference type="PANTHER" id="PTHR37042:SF4">
    <property type="entry name" value="OUTER MEMBRANE PROTEIN RV1973"/>
    <property type="match status" value="1"/>
</dbReference>
<dbReference type="PANTHER" id="PTHR37042">
    <property type="entry name" value="OUTER MEMBRANE PROTEIN RV1973"/>
    <property type="match status" value="1"/>
</dbReference>
<sequence>MDVALPPTLDREGVTTPENPSAAPAPALLRWGVLAVLGVLIVGSLVALGIQAAHRGGNPFSTTDETQSARDRVMSQARQFMLRVNTYGPDLLEGQRMPTYRDRIAEVVTAKFKADFEKNVPYAEATVVQAGLARTTEVYAAGVGDLDLDRGRATALVAGSFTNSFPDAKDKTKRVPADPQPYRVEVTLVRQGGTWKVDAFAPVGADAAQQAPGAAPSPNAGATPDVPAPTGDGSAQ</sequence>
<protein>
    <recommendedName>
        <fullName evidence="7">Mce-associated membrane protein</fullName>
    </recommendedName>
</protein>
<dbReference type="Proteomes" id="UP000198832">
    <property type="component" value="Unassembled WGS sequence"/>
</dbReference>
<feature type="region of interest" description="Disordered" evidence="3">
    <location>
        <begin position="206"/>
        <end position="236"/>
    </location>
</feature>
<name>A0A1I1KHS6_9ACTN</name>
<evidence type="ECO:0000256" key="3">
    <source>
        <dbReference type="SAM" id="MobiDB-lite"/>
    </source>
</evidence>
<dbReference type="STRING" id="574651.SAMN04487968_108169"/>
<comment type="subcellular location">
    <subcellularLocation>
        <location evidence="1">Membrane</location>
    </subcellularLocation>
</comment>
<evidence type="ECO:0000256" key="1">
    <source>
        <dbReference type="ARBA" id="ARBA00004370"/>
    </source>
</evidence>
<dbReference type="EMBL" id="FOLB01000008">
    <property type="protein sequence ID" value="SFC60544.1"/>
    <property type="molecule type" value="Genomic_DNA"/>
</dbReference>
<keyword evidence="6" id="KW-1185">Reference proteome</keyword>
<evidence type="ECO:0000313" key="5">
    <source>
        <dbReference type="EMBL" id="SFC60544.1"/>
    </source>
</evidence>
<keyword evidence="2 4" id="KW-0472">Membrane</keyword>
<organism evidence="5 6">
    <name type="scientific">Nocardioides terrae</name>
    <dbReference type="NCBI Taxonomy" id="574651"/>
    <lineage>
        <taxon>Bacteria</taxon>
        <taxon>Bacillati</taxon>
        <taxon>Actinomycetota</taxon>
        <taxon>Actinomycetes</taxon>
        <taxon>Propionibacteriales</taxon>
        <taxon>Nocardioidaceae</taxon>
        <taxon>Nocardioides</taxon>
    </lineage>
</organism>
<evidence type="ECO:0000256" key="4">
    <source>
        <dbReference type="SAM" id="Phobius"/>
    </source>
</evidence>
<evidence type="ECO:0008006" key="7">
    <source>
        <dbReference type="Google" id="ProtNLM"/>
    </source>
</evidence>
<dbReference type="AlphaFoldDB" id="A0A1I1KHS6"/>
<evidence type="ECO:0000256" key="2">
    <source>
        <dbReference type="ARBA" id="ARBA00023136"/>
    </source>
</evidence>
<feature type="compositionally biased region" description="Low complexity" evidence="3">
    <location>
        <begin position="206"/>
        <end position="224"/>
    </location>
</feature>
<gene>
    <name evidence="5" type="ORF">SAMN04487968_108169</name>
</gene>
<accession>A0A1I1KHS6</accession>
<keyword evidence="4" id="KW-1133">Transmembrane helix</keyword>
<feature type="region of interest" description="Disordered" evidence="3">
    <location>
        <begin position="1"/>
        <end position="22"/>
    </location>
</feature>
<proteinExistence type="predicted"/>